<keyword evidence="5 8" id="KW-0472">Membrane</keyword>
<dbReference type="GO" id="GO:0007009">
    <property type="term" value="P:plasma membrane organization"/>
    <property type="evidence" value="ECO:0007669"/>
    <property type="project" value="UniProtKB-ARBA"/>
</dbReference>
<evidence type="ECO:0000256" key="6">
    <source>
        <dbReference type="SAM" id="Coils"/>
    </source>
</evidence>
<dbReference type="GO" id="GO:0061817">
    <property type="term" value="P:endoplasmic reticulum-plasma membrane tethering"/>
    <property type="evidence" value="ECO:0007669"/>
    <property type="project" value="UniProtKB-ARBA"/>
</dbReference>
<dbReference type="FunFam" id="2.60.40.10:FF:000813">
    <property type="entry name" value="Vesicle-associated protein 1-1"/>
    <property type="match status" value="1"/>
</dbReference>
<dbReference type="PROSITE" id="PS50202">
    <property type="entry name" value="MSP"/>
    <property type="match status" value="1"/>
</dbReference>
<feature type="domain" description="MSP" evidence="9">
    <location>
        <begin position="2"/>
        <end position="126"/>
    </location>
</feature>
<keyword evidence="11" id="KW-1185">Reference proteome</keyword>
<feature type="region of interest" description="Disordered" evidence="7">
    <location>
        <begin position="190"/>
        <end position="243"/>
    </location>
</feature>
<dbReference type="AlphaFoldDB" id="A0A8S0X9I3"/>
<gene>
    <name evidence="10" type="ORF">AAE3_LOCUS13575</name>
</gene>
<dbReference type="Gene3D" id="2.60.40.10">
    <property type="entry name" value="Immunoglobulins"/>
    <property type="match status" value="1"/>
</dbReference>
<evidence type="ECO:0000256" key="4">
    <source>
        <dbReference type="ARBA" id="ARBA00022989"/>
    </source>
</evidence>
<evidence type="ECO:0000256" key="7">
    <source>
        <dbReference type="SAM" id="MobiDB-lite"/>
    </source>
</evidence>
<reference evidence="10 11" key="1">
    <citation type="submission" date="2020-01" db="EMBL/GenBank/DDBJ databases">
        <authorList>
            <person name="Gupta K D."/>
        </authorList>
    </citation>
    <scope>NUCLEOTIDE SEQUENCE [LARGE SCALE GENOMIC DNA]</scope>
</reference>
<proteinExistence type="inferred from homology"/>
<keyword evidence="6" id="KW-0175">Coiled coil</keyword>
<comment type="subcellular location">
    <subcellularLocation>
        <location evidence="1">Membrane</location>
        <topology evidence="1">Single-pass type IV membrane protein</topology>
    </subcellularLocation>
</comment>
<dbReference type="GO" id="GO:0140506">
    <property type="term" value="F:endoplasmic reticulum-autophagosome adaptor activity"/>
    <property type="evidence" value="ECO:0007669"/>
    <property type="project" value="UniProtKB-ARBA"/>
</dbReference>
<evidence type="ECO:0000256" key="8">
    <source>
        <dbReference type="SAM" id="Phobius"/>
    </source>
</evidence>
<evidence type="ECO:0000256" key="5">
    <source>
        <dbReference type="ARBA" id="ARBA00023136"/>
    </source>
</evidence>
<dbReference type="GO" id="GO:0090158">
    <property type="term" value="P:endoplasmic reticulum membrane organization"/>
    <property type="evidence" value="ECO:0007669"/>
    <property type="project" value="TreeGrafter"/>
</dbReference>
<dbReference type="PIRSF" id="PIRSF019693">
    <property type="entry name" value="VAMP-associated"/>
    <property type="match status" value="1"/>
</dbReference>
<dbReference type="InterPro" id="IPR016763">
    <property type="entry name" value="VAP"/>
</dbReference>
<dbReference type="GO" id="GO:0160219">
    <property type="term" value="C:cortical endoplasmic reticulum membrane"/>
    <property type="evidence" value="ECO:0007669"/>
    <property type="project" value="UniProtKB-ARBA"/>
</dbReference>
<feature type="coiled-coil region" evidence="6">
    <location>
        <begin position="267"/>
        <end position="308"/>
    </location>
</feature>
<dbReference type="GO" id="GO:0035091">
    <property type="term" value="F:phosphatidylinositol binding"/>
    <property type="evidence" value="ECO:0007669"/>
    <property type="project" value="UniProtKB-ARBA"/>
</dbReference>
<dbReference type="GO" id="GO:0061709">
    <property type="term" value="P:reticulophagy"/>
    <property type="evidence" value="ECO:0007669"/>
    <property type="project" value="UniProtKB-ARBA"/>
</dbReference>
<keyword evidence="4 8" id="KW-1133">Transmembrane helix</keyword>
<dbReference type="SUPFAM" id="SSF49354">
    <property type="entry name" value="PapD-like"/>
    <property type="match status" value="1"/>
</dbReference>
<dbReference type="GO" id="GO:0005886">
    <property type="term" value="C:plasma membrane"/>
    <property type="evidence" value="ECO:0007669"/>
    <property type="project" value="TreeGrafter"/>
</dbReference>
<dbReference type="EMBL" id="CACVBS010000105">
    <property type="protein sequence ID" value="CAA7271333.1"/>
    <property type="molecule type" value="Genomic_DNA"/>
</dbReference>
<dbReference type="InterPro" id="IPR000535">
    <property type="entry name" value="MSP_dom"/>
</dbReference>
<dbReference type="GO" id="GO:0001786">
    <property type="term" value="F:phosphatidylserine binding"/>
    <property type="evidence" value="ECO:0007669"/>
    <property type="project" value="UniProtKB-ARBA"/>
</dbReference>
<name>A0A8S0X9I3_CYCAE</name>
<organism evidence="10 11">
    <name type="scientific">Cyclocybe aegerita</name>
    <name type="common">Black poplar mushroom</name>
    <name type="synonym">Agrocybe aegerita</name>
    <dbReference type="NCBI Taxonomy" id="1973307"/>
    <lineage>
        <taxon>Eukaryota</taxon>
        <taxon>Fungi</taxon>
        <taxon>Dikarya</taxon>
        <taxon>Basidiomycota</taxon>
        <taxon>Agaricomycotina</taxon>
        <taxon>Agaricomycetes</taxon>
        <taxon>Agaricomycetidae</taxon>
        <taxon>Agaricales</taxon>
        <taxon>Agaricineae</taxon>
        <taxon>Bolbitiaceae</taxon>
        <taxon>Cyclocybe</taxon>
    </lineage>
</organism>
<keyword evidence="3 8" id="KW-0812">Transmembrane</keyword>
<dbReference type="Proteomes" id="UP000467700">
    <property type="component" value="Unassembled WGS sequence"/>
</dbReference>
<dbReference type="GO" id="GO:0160214">
    <property type="term" value="F:endoplasmic reticulum-plasma membrane adaptor activity"/>
    <property type="evidence" value="ECO:0007669"/>
    <property type="project" value="UniProtKB-ARBA"/>
</dbReference>
<dbReference type="PANTHER" id="PTHR10809:SF6">
    <property type="entry name" value="AT11025P-RELATED"/>
    <property type="match status" value="1"/>
</dbReference>
<protein>
    <recommendedName>
        <fullName evidence="9">MSP domain-containing protein</fullName>
    </recommendedName>
</protein>
<dbReference type="OrthoDB" id="264603at2759"/>
<dbReference type="Pfam" id="PF00635">
    <property type="entry name" value="Motile_Sperm"/>
    <property type="match status" value="1"/>
</dbReference>
<evidence type="ECO:0000256" key="3">
    <source>
        <dbReference type="ARBA" id="ARBA00022692"/>
    </source>
</evidence>
<comment type="caution">
    <text evidence="10">The sequence shown here is derived from an EMBL/GenBank/DDBJ whole genome shotgun (WGS) entry which is preliminary data.</text>
</comment>
<feature type="transmembrane region" description="Helical" evidence="8">
    <location>
        <begin position="347"/>
        <end position="366"/>
    </location>
</feature>
<dbReference type="GO" id="GO:0051685">
    <property type="term" value="P:maintenance of ER location"/>
    <property type="evidence" value="ECO:0007669"/>
    <property type="project" value="UniProtKB-ARBA"/>
</dbReference>
<comment type="similarity">
    <text evidence="2">Belongs to the VAMP-associated protein (VAP) (TC 9.B.17) family.</text>
</comment>
<dbReference type="InterPro" id="IPR013783">
    <property type="entry name" value="Ig-like_fold"/>
</dbReference>
<sequence>MSVQLNPSSSLGFRRPLTTLVKRSLTITNNNPQPVAFKVKTTAPKLYCVRPNSGRVEPGESVDVSVMLQALKEEPPLNTKCKDKFLIQSTIITPDKETLALHDIWASPDANEEGKVFQQKLRVTYLPAEGQVLEEEEENQVGMTSTLTANDSISAPATTNGHHPFALDSQIAPAPSQLFQEEQQRSFTPIPEPVDANVSQETAQPTIPPADEPVHRSLTPPPPQQPESDRAPSPASIPVPAPVTVPAAAPAPVQPEPIYITRENPVNEELYAKYNTALAEIEKLHGQIAALSSEVAQAQQQILLYQQQAVTQQELRRRTRRLSDADSAAGSDVQTMVEDPPLQQEGVPLQVVVIIALGVFVTTYLFF</sequence>
<evidence type="ECO:0000256" key="2">
    <source>
        <dbReference type="ARBA" id="ARBA00008932"/>
    </source>
</evidence>
<evidence type="ECO:0000313" key="11">
    <source>
        <dbReference type="Proteomes" id="UP000467700"/>
    </source>
</evidence>
<evidence type="ECO:0000256" key="1">
    <source>
        <dbReference type="ARBA" id="ARBA00004211"/>
    </source>
</evidence>
<evidence type="ECO:0000313" key="10">
    <source>
        <dbReference type="EMBL" id="CAA7271333.1"/>
    </source>
</evidence>
<dbReference type="GO" id="GO:1902647">
    <property type="term" value="P:negative regulation of 1-phosphatidyl-1D-myo-inositol 4,5-bisphosphate biosynthetic process"/>
    <property type="evidence" value="ECO:0007669"/>
    <property type="project" value="UniProtKB-ARBA"/>
</dbReference>
<evidence type="ECO:0000259" key="9">
    <source>
        <dbReference type="PROSITE" id="PS50202"/>
    </source>
</evidence>
<dbReference type="PANTHER" id="PTHR10809">
    <property type="entry name" value="VESICLE-ASSOCIATED MEMBRANE PROTEIN-ASSOCIATED PROTEIN"/>
    <property type="match status" value="1"/>
</dbReference>
<dbReference type="InterPro" id="IPR008962">
    <property type="entry name" value="PapD-like_sf"/>
</dbReference>
<dbReference type="GO" id="GO:0033149">
    <property type="term" value="F:FFAT motif binding"/>
    <property type="evidence" value="ECO:0007669"/>
    <property type="project" value="TreeGrafter"/>
</dbReference>
<accession>A0A8S0X9I3</accession>